<reference evidence="2" key="1">
    <citation type="submission" date="2018-12" db="EMBL/GenBank/DDBJ databases">
        <title>Genome sequence of Peanibacillus sp.</title>
        <authorList>
            <person name="Subramani G."/>
            <person name="Srinivasan S."/>
            <person name="Kim M.K."/>
        </authorList>
    </citation>
    <scope>NUCLEOTIDE SEQUENCE [LARGE SCALE GENOMIC DNA]</scope>
    <source>
        <strain evidence="2">18JY67-1</strain>
    </source>
</reference>
<gene>
    <name evidence="1" type="ORF">EJC50_18445</name>
</gene>
<dbReference type="Proteomes" id="UP000272528">
    <property type="component" value="Chromosome"/>
</dbReference>
<proteinExistence type="predicted"/>
<dbReference type="OrthoDB" id="2183421at2"/>
<sequence length="298" mass="33941">MILTVEQRDEMLARLSEEQQSYLLDQMTRGRRTIFANAMAKEKGAHVPADAEPEDIEILLNEWIYKGYIDAGKVSPELKCECGRSLRYQHHVQHKSSGQVMKFGIEHLKEHLGIDASIVAVIIKGFDAVDYELDEMLLKIENGWQIDPELIQADMTPEIMVPLSLGLPLLDKQIRKLKQRAAQKLQPAAAERPIIVPQPVKPAITDIFSWQEDAAAAAQKVDDFELPYELQGPTRKFLESRVKSARVICELLIENHRAPSARFITNKPKMFLPVCRYIESLKGIQLQSANSDDRYYSF</sequence>
<protein>
    <submittedName>
        <fullName evidence="1">DUF3895 domain-containing protein</fullName>
    </submittedName>
</protein>
<dbReference type="AlphaFoldDB" id="A0A3Q8XA32"/>
<dbReference type="KEGG" id="palb:EJC50_18445"/>
<keyword evidence="2" id="KW-1185">Reference proteome</keyword>
<evidence type="ECO:0000313" key="1">
    <source>
        <dbReference type="EMBL" id="AZN43777.1"/>
    </source>
</evidence>
<accession>A0A3Q8XA32</accession>
<evidence type="ECO:0000313" key="2">
    <source>
        <dbReference type="Proteomes" id="UP000272528"/>
    </source>
</evidence>
<name>A0A3Q8XA32_9BACL</name>
<dbReference type="EMBL" id="CP034437">
    <property type="protein sequence ID" value="AZN43777.1"/>
    <property type="molecule type" value="Genomic_DNA"/>
</dbReference>
<organism evidence="1 2">
    <name type="scientific">Paenibacillus albus</name>
    <dbReference type="NCBI Taxonomy" id="2495582"/>
    <lineage>
        <taxon>Bacteria</taxon>
        <taxon>Bacillati</taxon>
        <taxon>Bacillota</taxon>
        <taxon>Bacilli</taxon>
        <taxon>Bacillales</taxon>
        <taxon>Paenibacillaceae</taxon>
        <taxon>Paenibacillus</taxon>
    </lineage>
</organism>